<proteinExistence type="inferred from homology"/>
<dbReference type="CDD" id="cd03785">
    <property type="entry name" value="GT28_MurG"/>
    <property type="match status" value="1"/>
</dbReference>
<dbReference type="Pfam" id="PF04101">
    <property type="entry name" value="Glyco_tran_28_C"/>
    <property type="match status" value="1"/>
</dbReference>
<feature type="binding site" evidence="10">
    <location>
        <begin position="11"/>
        <end position="13"/>
    </location>
    <ligand>
        <name>UDP-N-acetyl-alpha-D-glucosamine</name>
        <dbReference type="ChEBI" id="CHEBI:57705"/>
    </ligand>
</feature>
<evidence type="ECO:0000256" key="7">
    <source>
        <dbReference type="ARBA" id="ARBA00023136"/>
    </source>
</evidence>
<dbReference type="SUPFAM" id="SSF53756">
    <property type="entry name" value="UDP-Glycosyltransferase/glycogen phosphorylase"/>
    <property type="match status" value="1"/>
</dbReference>
<organism evidence="13 14">
    <name type="scientific">Arcanobacterium canis</name>
    <dbReference type="NCBI Taxonomy" id="999183"/>
    <lineage>
        <taxon>Bacteria</taxon>
        <taxon>Bacillati</taxon>
        <taxon>Actinomycetota</taxon>
        <taxon>Actinomycetes</taxon>
        <taxon>Actinomycetales</taxon>
        <taxon>Actinomycetaceae</taxon>
        <taxon>Arcanobacterium</taxon>
    </lineage>
</organism>
<name>A0ABY8FX23_9ACTO</name>
<dbReference type="Proteomes" id="UP001215216">
    <property type="component" value="Chromosome"/>
</dbReference>
<evidence type="ECO:0000313" key="14">
    <source>
        <dbReference type="Proteomes" id="UP001215216"/>
    </source>
</evidence>
<evidence type="ECO:0000259" key="11">
    <source>
        <dbReference type="Pfam" id="PF03033"/>
    </source>
</evidence>
<dbReference type="Gene3D" id="3.40.50.2000">
    <property type="entry name" value="Glycogen Phosphorylase B"/>
    <property type="match status" value="2"/>
</dbReference>
<feature type="binding site" evidence="10">
    <location>
        <position position="299"/>
    </location>
    <ligand>
        <name>UDP-N-acetyl-alpha-D-glucosamine</name>
        <dbReference type="ChEBI" id="CHEBI:57705"/>
    </ligand>
</feature>
<dbReference type="EMBL" id="CP121208">
    <property type="protein sequence ID" value="WFM82802.1"/>
    <property type="molecule type" value="Genomic_DNA"/>
</dbReference>
<evidence type="ECO:0000256" key="1">
    <source>
        <dbReference type="ARBA" id="ARBA00022475"/>
    </source>
</evidence>
<dbReference type="EC" id="2.4.1.227" evidence="10"/>
<dbReference type="GO" id="GO:0016757">
    <property type="term" value="F:glycosyltransferase activity"/>
    <property type="evidence" value="ECO:0007669"/>
    <property type="project" value="UniProtKB-KW"/>
</dbReference>
<evidence type="ECO:0000256" key="9">
    <source>
        <dbReference type="ARBA" id="ARBA00023316"/>
    </source>
</evidence>
<feature type="binding site" evidence="10">
    <location>
        <position position="166"/>
    </location>
    <ligand>
        <name>UDP-N-acetyl-alpha-D-glucosamine</name>
        <dbReference type="ChEBI" id="CHEBI:57705"/>
    </ligand>
</feature>
<dbReference type="InterPro" id="IPR007235">
    <property type="entry name" value="Glyco_trans_28_C"/>
</dbReference>
<comment type="caution">
    <text evidence="10">Lacks conserved residue(s) required for the propagation of feature annotation.</text>
</comment>
<comment type="function">
    <text evidence="10">Cell wall formation. Catalyzes the transfer of a GlcNAc subunit on undecaprenyl-pyrophosphoryl-MurNAc-pentapeptide (lipid intermediate I) to form undecaprenyl-pyrophosphoryl-MurNAc-(pentapeptide)GlcNAc (lipid intermediate II).</text>
</comment>
<keyword evidence="9 10" id="KW-0961">Cell wall biogenesis/degradation</keyword>
<evidence type="ECO:0000256" key="2">
    <source>
        <dbReference type="ARBA" id="ARBA00022618"/>
    </source>
</evidence>
<dbReference type="Pfam" id="PF03033">
    <property type="entry name" value="Glyco_transf_28"/>
    <property type="match status" value="1"/>
</dbReference>
<gene>
    <name evidence="10" type="primary">murG</name>
    <name evidence="13" type="ORF">P7079_05185</name>
</gene>
<comment type="pathway">
    <text evidence="10">Cell wall biogenesis; peptidoglycan biosynthesis.</text>
</comment>
<feature type="domain" description="Glycosyl transferase family 28 C-terminal" evidence="12">
    <location>
        <begin position="197"/>
        <end position="340"/>
    </location>
</feature>
<evidence type="ECO:0000256" key="6">
    <source>
        <dbReference type="ARBA" id="ARBA00022984"/>
    </source>
</evidence>
<comment type="similarity">
    <text evidence="10">Belongs to the glycosyltransferase 28 family. MurG subfamily.</text>
</comment>
<keyword evidence="14" id="KW-1185">Reference proteome</keyword>
<keyword evidence="6 10" id="KW-0573">Peptidoglycan synthesis</keyword>
<comment type="subcellular location">
    <subcellularLocation>
        <location evidence="10">Cell membrane</location>
        <topology evidence="10">Peripheral membrane protein</topology>
        <orientation evidence="10">Cytoplasmic side</orientation>
    </subcellularLocation>
</comment>
<feature type="domain" description="Glycosyltransferase family 28 N-terminal" evidence="11">
    <location>
        <begin position="5"/>
        <end position="143"/>
    </location>
</feature>
<evidence type="ECO:0000259" key="12">
    <source>
        <dbReference type="Pfam" id="PF04101"/>
    </source>
</evidence>
<dbReference type="InterPro" id="IPR004276">
    <property type="entry name" value="GlycoTrans_28_N"/>
</dbReference>
<keyword evidence="7 10" id="KW-0472">Membrane</keyword>
<reference evidence="13 14" key="1">
    <citation type="submission" date="2023-03" db="EMBL/GenBank/DDBJ databases">
        <title>Complete genome of Arcanobacterium canis strain DSM 25104 isolated in 2010 from a canine otitis externa in Germany.</title>
        <authorList>
            <person name="Borowiak M."/>
            <person name="Kreitlow A."/>
            <person name="Malorny B."/>
            <person name="Laemmler C."/>
            <person name="Prenger-Berninghoff E."/>
            <person name="Ploetz M."/>
            <person name="Abdulmawjood A."/>
        </authorList>
    </citation>
    <scope>NUCLEOTIDE SEQUENCE [LARGE SCALE GENOMIC DNA]</scope>
    <source>
        <strain evidence="13 14">DSM 25104</strain>
    </source>
</reference>
<dbReference type="PANTHER" id="PTHR21015:SF22">
    <property type="entry name" value="GLYCOSYLTRANSFERASE"/>
    <property type="match status" value="1"/>
</dbReference>
<keyword evidence="4 10" id="KW-0808">Transferase</keyword>
<comment type="catalytic activity">
    <reaction evidence="10">
        <text>di-trans,octa-cis-undecaprenyl diphospho-N-acetyl-alpha-D-muramoyl-L-alanyl-D-glutamyl-meso-2,6-diaminopimeloyl-D-alanyl-D-alanine + UDP-N-acetyl-alpha-D-glucosamine = di-trans,octa-cis-undecaprenyl diphospho-[N-acetyl-alpha-D-glucosaminyl-(1-&gt;4)]-N-acetyl-alpha-D-muramoyl-L-alanyl-D-glutamyl-meso-2,6-diaminopimeloyl-D-alanyl-D-alanine + UDP + H(+)</text>
        <dbReference type="Rhea" id="RHEA:31227"/>
        <dbReference type="ChEBI" id="CHEBI:15378"/>
        <dbReference type="ChEBI" id="CHEBI:57705"/>
        <dbReference type="ChEBI" id="CHEBI:58223"/>
        <dbReference type="ChEBI" id="CHEBI:61387"/>
        <dbReference type="ChEBI" id="CHEBI:61388"/>
        <dbReference type="EC" id="2.4.1.227"/>
    </reaction>
</comment>
<feature type="binding site" evidence="10">
    <location>
        <position position="203"/>
    </location>
    <ligand>
        <name>UDP-N-acetyl-alpha-D-glucosamine</name>
        <dbReference type="ChEBI" id="CHEBI:57705"/>
    </ligand>
</feature>
<evidence type="ECO:0000256" key="5">
    <source>
        <dbReference type="ARBA" id="ARBA00022960"/>
    </source>
</evidence>
<dbReference type="InterPro" id="IPR006009">
    <property type="entry name" value="GlcNAc_MurG"/>
</dbReference>
<dbReference type="PANTHER" id="PTHR21015">
    <property type="entry name" value="UDP-N-ACETYLGLUCOSAMINE--N-ACETYLMURAMYL-(PENTAPEPTIDE) PYROPHOSPHORYL-UNDECAPRENOL N-ACETYLGLUCOSAMINE TRANSFERASE 1"/>
    <property type="match status" value="1"/>
</dbReference>
<evidence type="ECO:0000256" key="8">
    <source>
        <dbReference type="ARBA" id="ARBA00023306"/>
    </source>
</evidence>
<protein>
    <recommendedName>
        <fullName evidence="10">UDP-N-acetylglucosamine--N-acetylmuramyl-(pentapeptide) pyrophosphoryl-undecaprenol N-acetylglucosamine transferase</fullName>
        <ecNumber evidence="10">2.4.1.227</ecNumber>
    </recommendedName>
    <alternativeName>
        <fullName evidence="10">Undecaprenyl-PP-MurNAc-pentapeptide-UDPGlcNAc GlcNAc transferase</fullName>
    </alternativeName>
</protein>
<evidence type="ECO:0000256" key="10">
    <source>
        <dbReference type="HAMAP-Rule" id="MF_00033"/>
    </source>
</evidence>
<dbReference type="RefSeq" id="WP_278012228.1">
    <property type="nucleotide sequence ID" value="NZ_CP121208.1"/>
</dbReference>
<evidence type="ECO:0000256" key="3">
    <source>
        <dbReference type="ARBA" id="ARBA00022676"/>
    </source>
</evidence>
<keyword evidence="5 10" id="KW-0133">Cell shape</keyword>
<keyword evidence="8 10" id="KW-0131">Cell cycle</keyword>
<evidence type="ECO:0000256" key="4">
    <source>
        <dbReference type="ARBA" id="ARBA00022679"/>
    </source>
</evidence>
<dbReference type="HAMAP" id="MF_00033">
    <property type="entry name" value="MurG"/>
    <property type="match status" value="1"/>
</dbReference>
<evidence type="ECO:0000313" key="13">
    <source>
        <dbReference type="EMBL" id="WFM82802.1"/>
    </source>
</evidence>
<keyword evidence="2 10" id="KW-0132">Cell division</keyword>
<feature type="binding site" evidence="10">
    <location>
        <position position="125"/>
    </location>
    <ligand>
        <name>UDP-N-acetyl-alpha-D-glucosamine</name>
        <dbReference type="ChEBI" id="CHEBI:57705"/>
    </ligand>
</feature>
<keyword evidence="3 10" id="KW-0328">Glycosyltransferase</keyword>
<keyword evidence="1 10" id="KW-1003">Cell membrane</keyword>
<sequence length="365" mass="38543">MTSYVLAGGGTAGHVNPLIATAKAILEEDPDAHICAVGTPGGLEEELVPRAGFDLELIERAPFPRRPGMAMLMFPQKFLRAVDSATHLLRSRRANVVIGFGGYASTPIYLAARKLGIPIVVHEGNASPGLANKLGARFADVVALTFDSTPLAARRGETITVGLPLRQAIQDLAESDRTEARALAAAKFGLDPRREILLITGGSLGAAHLNEVAGESLSAIRERGFQVLHITGKGKADAVRQAVGCEDDYVVLEYLNDMQDAYAVADLALTRSGAGMVAELSALNIPAIFVPLPIGNGEQEKNAADVVSAGGAELVRDRDFHHERFAQLLTQLDAQRLAQMRDSLDGVSPMDAAAALGQIAMGVTK</sequence>
<accession>A0ABY8FX23</accession>